<name>A0A067R226_ZOONE</name>
<dbReference type="AlphaFoldDB" id="A0A067R226"/>
<sequence>MKCCVVLVSLAVVLATSQEAPVSEEKSEESGDKLLDSGERHRRSGDVIGYISSKLAPKISAFASASAGISSLSSEPKPEYGPPAEEAKSFDIWAFKKALLSTLLQAAKAIKGGLIAIKGQIIKAKGHFLSAKGRYISAKGEAISNFGKQVASTALNLDAAKEHSPHPSAPSHPTAHSAGYLSGLTGSSGKAEITVRHSNS</sequence>
<evidence type="ECO:0000256" key="1">
    <source>
        <dbReference type="SAM" id="MobiDB-lite"/>
    </source>
</evidence>
<dbReference type="Proteomes" id="UP000027135">
    <property type="component" value="Unassembled WGS sequence"/>
</dbReference>
<proteinExistence type="predicted"/>
<feature type="region of interest" description="Disordered" evidence="1">
    <location>
        <begin position="21"/>
        <end position="40"/>
    </location>
</feature>
<gene>
    <name evidence="3" type="ORF">L798_08753</name>
</gene>
<feature type="chain" id="PRO_5012226797" evidence="2">
    <location>
        <begin position="16"/>
        <end position="200"/>
    </location>
</feature>
<dbReference type="InParanoid" id="A0A067R226"/>
<dbReference type="EMBL" id="KK852756">
    <property type="protein sequence ID" value="KDR17072.1"/>
    <property type="molecule type" value="Genomic_DNA"/>
</dbReference>
<dbReference type="eggNOG" id="KOG3656">
    <property type="taxonomic scope" value="Eukaryota"/>
</dbReference>
<feature type="region of interest" description="Disordered" evidence="1">
    <location>
        <begin position="160"/>
        <end position="200"/>
    </location>
</feature>
<feature type="compositionally biased region" description="Basic and acidic residues" evidence="1">
    <location>
        <begin position="23"/>
        <end position="39"/>
    </location>
</feature>
<reference evidence="3 4" key="1">
    <citation type="journal article" date="2014" name="Nat. Commun.">
        <title>Molecular traces of alternative social organization in a termite genome.</title>
        <authorList>
            <person name="Terrapon N."/>
            <person name="Li C."/>
            <person name="Robertson H.M."/>
            <person name="Ji L."/>
            <person name="Meng X."/>
            <person name="Booth W."/>
            <person name="Chen Z."/>
            <person name="Childers C.P."/>
            <person name="Glastad K.M."/>
            <person name="Gokhale K."/>
            <person name="Gowin J."/>
            <person name="Gronenberg W."/>
            <person name="Hermansen R.A."/>
            <person name="Hu H."/>
            <person name="Hunt B.G."/>
            <person name="Huylmans A.K."/>
            <person name="Khalil S.M."/>
            <person name="Mitchell R.D."/>
            <person name="Munoz-Torres M.C."/>
            <person name="Mustard J.A."/>
            <person name="Pan H."/>
            <person name="Reese J.T."/>
            <person name="Scharf M.E."/>
            <person name="Sun F."/>
            <person name="Vogel H."/>
            <person name="Xiao J."/>
            <person name="Yang W."/>
            <person name="Yang Z."/>
            <person name="Yang Z."/>
            <person name="Zhou J."/>
            <person name="Zhu J."/>
            <person name="Brent C.S."/>
            <person name="Elsik C.G."/>
            <person name="Goodisman M.A."/>
            <person name="Liberles D.A."/>
            <person name="Roe R.M."/>
            <person name="Vargo E.L."/>
            <person name="Vilcinskas A."/>
            <person name="Wang J."/>
            <person name="Bornberg-Bauer E."/>
            <person name="Korb J."/>
            <person name="Zhang G."/>
            <person name="Liebig J."/>
        </authorList>
    </citation>
    <scope>NUCLEOTIDE SEQUENCE [LARGE SCALE GENOMIC DNA]</scope>
    <source>
        <tissue evidence="3">Whole organism</tissue>
    </source>
</reference>
<accession>A0A067R226</accession>
<protein>
    <submittedName>
        <fullName evidence="3">Uncharacterized protein</fullName>
    </submittedName>
</protein>
<evidence type="ECO:0000313" key="4">
    <source>
        <dbReference type="Proteomes" id="UP000027135"/>
    </source>
</evidence>
<evidence type="ECO:0000256" key="2">
    <source>
        <dbReference type="SAM" id="SignalP"/>
    </source>
</evidence>
<organism evidence="3 4">
    <name type="scientific">Zootermopsis nevadensis</name>
    <name type="common">Dampwood termite</name>
    <dbReference type="NCBI Taxonomy" id="136037"/>
    <lineage>
        <taxon>Eukaryota</taxon>
        <taxon>Metazoa</taxon>
        <taxon>Ecdysozoa</taxon>
        <taxon>Arthropoda</taxon>
        <taxon>Hexapoda</taxon>
        <taxon>Insecta</taxon>
        <taxon>Pterygota</taxon>
        <taxon>Neoptera</taxon>
        <taxon>Polyneoptera</taxon>
        <taxon>Dictyoptera</taxon>
        <taxon>Blattodea</taxon>
        <taxon>Blattoidea</taxon>
        <taxon>Termitoidae</taxon>
        <taxon>Termopsidae</taxon>
        <taxon>Zootermopsis</taxon>
    </lineage>
</organism>
<keyword evidence="2" id="KW-0732">Signal</keyword>
<feature type="signal peptide" evidence="2">
    <location>
        <begin position="1"/>
        <end position="15"/>
    </location>
</feature>
<evidence type="ECO:0000313" key="3">
    <source>
        <dbReference type="EMBL" id="KDR17072.1"/>
    </source>
</evidence>
<feature type="compositionally biased region" description="Low complexity" evidence="1">
    <location>
        <begin position="169"/>
        <end position="178"/>
    </location>
</feature>
<keyword evidence="4" id="KW-1185">Reference proteome</keyword>